<name>A0A559KGI7_9BACL</name>
<dbReference type="InterPro" id="IPR036259">
    <property type="entry name" value="MFS_trans_sf"/>
</dbReference>
<gene>
    <name evidence="8" type="ORF">FPZ49_04790</name>
</gene>
<dbReference type="CDD" id="cd17339">
    <property type="entry name" value="MFS_NIMT_CynX_like"/>
    <property type="match status" value="1"/>
</dbReference>
<dbReference type="PANTHER" id="PTHR23523:SF2">
    <property type="entry name" value="2-NITROIMIDAZOLE TRANSPORTER"/>
    <property type="match status" value="1"/>
</dbReference>
<feature type="transmembrane region" description="Helical" evidence="6">
    <location>
        <begin position="272"/>
        <end position="294"/>
    </location>
</feature>
<feature type="transmembrane region" description="Helical" evidence="6">
    <location>
        <begin position="75"/>
        <end position="94"/>
    </location>
</feature>
<dbReference type="GO" id="GO:0005886">
    <property type="term" value="C:plasma membrane"/>
    <property type="evidence" value="ECO:0007669"/>
    <property type="project" value="UniProtKB-SubCell"/>
</dbReference>
<feature type="transmembrane region" description="Helical" evidence="6">
    <location>
        <begin position="159"/>
        <end position="182"/>
    </location>
</feature>
<evidence type="ECO:0000259" key="7">
    <source>
        <dbReference type="PROSITE" id="PS50850"/>
    </source>
</evidence>
<reference evidence="8 9" key="1">
    <citation type="submission" date="2019-07" db="EMBL/GenBank/DDBJ databases">
        <authorList>
            <person name="Kim J."/>
        </authorList>
    </citation>
    <scope>NUCLEOTIDE SEQUENCE [LARGE SCALE GENOMIC DNA]</scope>
    <source>
        <strain evidence="8 9">JC52</strain>
    </source>
</reference>
<comment type="subcellular location">
    <subcellularLocation>
        <location evidence="1">Cell membrane</location>
        <topology evidence="1">Multi-pass membrane protein</topology>
    </subcellularLocation>
</comment>
<dbReference type="InterPro" id="IPR011701">
    <property type="entry name" value="MFS"/>
</dbReference>
<feature type="domain" description="Major facilitator superfamily (MFS) profile" evidence="7">
    <location>
        <begin position="232"/>
        <end position="420"/>
    </location>
</feature>
<protein>
    <submittedName>
        <fullName evidence="8">MFS transporter</fullName>
    </submittedName>
</protein>
<dbReference type="Proteomes" id="UP000317036">
    <property type="component" value="Unassembled WGS sequence"/>
</dbReference>
<feature type="transmembrane region" description="Helical" evidence="6">
    <location>
        <begin position="388"/>
        <end position="410"/>
    </location>
</feature>
<feature type="transmembrane region" description="Helical" evidence="6">
    <location>
        <begin position="126"/>
        <end position="147"/>
    </location>
</feature>
<feature type="transmembrane region" description="Helical" evidence="6">
    <location>
        <begin position="194"/>
        <end position="214"/>
    </location>
</feature>
<sequence length="420" mass="44897">MPTKLLLIRLSDGRQEEVFALIIDNVNKVAVRSRASIVWLILGILFIAANLRAPITGLGPLVGYIHSQTHLSNTITGLLSALPLLAFAILSPLAPKIAHRIGMESSLMTSLVLLTAGILLRSLPSVTALFVGTLVIGIAIAVGNVLLPSLIKRDFPDQVGPMTGAFSASMNIFGALASGISIPLSVGAGLGWRGSLGCWALLAGLAVLCWLPQLRSRRTYASIPAKGSSVWRSKLAWQVTLFMGLQSFLFYINANWLPELLHERGMSIATAGWMLAGMQFISLPFSFIVPIIAARNKNQRGIVAMTVLFHLIGYIGLLTENTELTWLWMICIGIAVGSSISLALAFFGLRTKDSRQAAELSGMAQSVGYLLAAAGPILFGFLHDVTHAWSLSLMTLVIVSVLLLLVGLGAGRNAYVSQES</sequence>
<evidence type="ECO:0000256" key="5">
    <source>
        <dbReference type="ARBA" id="ARBA00023136"/>
    </source>
</evidence>
<organism evidence="8 9">
    <name type="scientific">Paenibacillus cremeus</name>
    <dbReference type="NCBI Taxonomy" id="2163881"/>
    <lineage>
        <taxon>Bacteria</taxon>
        <taxon>Bacillati</taxon>
        <taxon>Bacillota</taxon>
        <taxon>Bacilli</taxon>
        <taxon>Bacillales</taxon>
        <taxon>Paenibacillaceae</taxon>
        <taxon>Paenibacillus</taxon>
    </lineage>
</organism>
<keyword evidence="5 6" id="KW-0472">Membrane</keyword>
<evidence type="ECO:0000256" key="2">
    <source>
        <dbReference type="ARBA" id="ARBA00022448"/>
    </source>
</evidence>
<evidence type="ECO:0000313" key="8">
    <source>
        <dbReference type="EMBL" id="TVY11235.1"/>
    </source>
</evidence>
<feature type="transmembrane region" description="Helical" evidence="6">
    <location>
        <begin position="101"/>
        <end position="120"/>
    </location>
</feature>
<accession>A0A559KGI7</accession>
<keyword evidence="9" id="KW-1185">Reference proteome</keyword>
<dbReference type="GO" id="GO:0022857">
    <property type="term" value="F:transmembrane transporter activity"/>
    <property type="evidence" value="ECO:0007669"/>
    <property type="project" value="InterPro"/>
</dbReference>
<proteinExistence type="predicted"/>
<dbReference type="AlphaFoldDB" id="A0A559KGI7"/>
<dbReference type="InterPro" id="IPR020846">
    <property type="entry name" value="MFS_dom"/>
</dbReference>
<keyword evidence="2" id="KW-0813">Transport</keyword>
<evidence type="ECO:0000256" key="6">
    <source>
        <dbReference type="SAM" id="Phobius"/>
    </source>
</evidence>
<dbReference type="PANTHER" id="PTHR23523">
    <property type="match status" value="1"/>
</dbReference>
<evidence type="ECO:0000256" key="3">
    <source>
        <dbReference type="ARBA" id="ARBA00022692"/>
    </source>
</evidence>
<dbReference type="InterPro" id="IPR004747">
    <property type="entry name" value="CynX-like"/>
</dbReference>
<keyword evidence="3 6" id="KW-0812">Transmembrane</keyword>
<feature type="transmembrane region" description="Helical" evidence="6">
    <location>
        <begin position="235"/>
        <end position="252"/>
    </location>
</feature>
<evidence type="ECO:0000256" key="1">
    <source>
        <dbReference type="ARBA" id="ARBA00004651"/>
    </source>
</evidence>
<feature type="transmembrane region" description="Helical" evidence="6">
    <location>
        <begin position="301"/>
        <end position="319"/>
    </location>
</feature>
<feature type="transmembrane region" description="Helical" evidence="6">
    <location>
        <begin position="360"/>
        <end position="382"/>
    </location>
</feature>
<dbReference type="PROSITE" id="PS50850">
    <property type="entry name" value="MFS"/>
    <property type="match status" value="1"/>
</dbReference>
<evidence type="ECO:0000256" key="4">
    <source>
        <dbReference type="ARBA" id="ARBA00022989"/>
    </source>
</evidence>
<dbReference type="Gene3D" id="1.20.1250.20">
    <property type="entry name" value="MFS general substrate transporter like domains"/>
    <property type="match status" value="2"/>
</dbReference>
<dbReference type="NCBIfam" id="TIGR00896">
    <property type="entry name" value="CynX"/>
    <property type="match status" value="1"/>
</dbReference>
<evidence type="ECO:0000313" key="9">
    <source>
        <dbReference type="Proteomes" id="UP000317036"/>
    </source>
</evidence>
<dbReference type="InterPro" id="IPR052524">
    <property type="entry name" value="MFS_Cyanate_Porter"/>
</dbReference>
<keyword evidence="4 6" id="KW-1133">Transmembrane helix</keyword>
<feature type="transmembrane region" description="Helical" evidence="6">
    <location>
        <begin position="37"/>
        <end position="55"/>
    </location>
</feature>
<dbReference type="EMBL" id="VNJI01000004">
    <property type="protein sequence ID" value="TVY11235.1"/>
    <property type="molecule type" value="Genomic_DNA"/>
</dbReference>
<dbReference type="OrthoDB" id="9797740at2"/>
<dbReference type="SUPFAM" id="SSF103473">
    <property type="entry name" value="MFS general substrate transporter"/>
    <property type="match status" value="1"/>
</dbReference>
<dbReference type="Pfam" id="PF07690">
    <property type="entry name" value="MFS_1"/>
    <property type="match status" value="1"/>
</dbReference>
<comment type="caution">
    <text evidence="8">The sequence shown here is derived from an EMBL/GenBank/DDBJ whole genome shotgun (WGS) entry which is preliminary data.</text>
</comment>
<feature type="transmembrane region" description="Helical" evidence="6">
    <location>
        <begin position="325"/>
        <end position="348"/>
    </location>
</feature>